<name>A0A917H8X8_9MICC</name>
<evidence type="ECO:0000313" key="2">
    <source>
        <dbReference type="EMBL" id="GGG71322.1"/>
    </source>
</evidence>
<evidence type="ECO:0000256" key="1">
    <source>
        <dbReference type="SAM" id="Phobius"/>
    </source>
</evidence>
<keyword evidence="1" id="KW-0812">Transmembrane</keyword>
<dbReference type="AlphaFoldDB" id="A0A917H8X8"/>
<proteinExistence type="predicted"/>
<feature type="transmembrane region" description="Helical" evidence="1">
    <location>
        <begin position="126"/>
        <end position="147"/>
    </location>
</feature>
<keyword evidence="3" id="KW-1185">Reference proteome</keyword>
<gene>
    <name evidence="2" type="ORF">GCM10011374_40020</name>
</gene>
<accession>A0A917H8X8</accession>
<feature type="transmembrane region" description="Helical" evidence="1">
    <location>
        <begin position="100"/>
        <end position="120"/>
    </location>
</feature>
<reference evidence="2" key="1">
    <citation type="journal article" date="2014" name="Int. J. Syst. Evol. Microbiol.">
        <title>Complete genome sequence of Corynebacterium casei LMG S-19264T (=DSM 44701T), isolated from a smear-ripened cheese.</title>
        <authorList>
            <consortium name="US DOE Joint Genome Institute (JGI-PGF)"/>
            <person name="Walter F."/>
            <person name="Albersmeier A."/>
            <person name="Kalinowski J."/>
            <person name="Ruckert C."/>
        </authorList>
    </citation>
    <scope>NUCLEOTIDE SEQUENCE</scope>
    <source>
        <strain evidence="2">CGMCC 1.12187</strain>
    </source>
</reference>
<dbReference type="Proteomes" id="UP000638848">
    <property type="component" value="Unassembled WGS sequence"/>
</dbReference>
<sequence>MSGPAVACEQSNGLLTGWFTGPRGTPEDAADPATQRPFRRRRLHVWLTARLVRMPFPAHWSPSLRLQPFFDDHRPTATGTPVRVFPAVAATPRLPEPGRWTNPILTLFVTMVVSVGLPWIPWLPVFTGLVVMALGVTLSVLCTISYLSWPDSREEASVEGAWVARQSGYRADVHGAQLRWMDEQGSVKTGHIIRGPEGWDLVLTDPAHVATAATLRAAFQQSRPAVGDDELLRDLSVYDRAFGVEITENTTLDGEVA</sequence>
<dbReference type="EMBL" id="BMEQ01000044">
    <property type="protein sequence ID" value="GGG71322.1"/>
    <property type="molecule type" value="Genomic_DNA"/>
</dbReference>
<evidence type="ECO:0000313" key="3">
    <source>
        <dbReference type="Proteomes" id="UP000638848"/>
    </source>
</evidence>
<keyword evidence="1" id="KW-0472">Membrane</keyword>
<reference evidence="2" key="2">
    <citation type="submission" date="2020-09" db="EMBL/GenBank/DDBJ databases">
        <authorList>
            <person name="Sun Q."/>
            <person name="Zhou Y."/>
        </authorList>
    </citation>
    <scope>NUCLEOTIDE SEQUENCE</scope>
    <source>
        <strain evidence="2">CGMCC 1.12187</strain>
    </source>
</reference>
<comment type="caution">
    <text evidence="2">The sequence shown here is derived from an EMBL/GenBank/DDBJ whole genome shotgun (WGS) entry which is preliminary data.</text>
</comment>
<organism evidence="2 3">
    <name type="scientific">Kocuria dechangensis</name>
    <dbReference type="NCBI Taxonomy" id="1176249"/>
    <lineage>
        <taxon>Bacteria</taxon>
        <taxon>Bacillati</taxon>
        <taxon>Actinomycetota</taxon>
        <taxon>Actinomycetes</taxon>
        <taxon>Micrococcales</taxon>
        <taxon>Micrococcaceae</taxon>
        <taxon>Kocuria</taxon>
    </lineage>
</organism>
<protein>
    <submittedName>
        <fullName evidence="2">Uncharacterized protein</fullName>
    </submittedName>
</protein>
<keyword evidence="1" id="KW-1133">Transmembrane helix</keyword>